<evidence type="ECO:0000313" key="5">
    <source>
        <dbReference type="EMBL" id="CAF4143451.1"/>
    </source>
</evidence>
<dbReference type="EMBL" id="CAJOBH010005110">
    <property type="protein sequence ID" value="CAF4013636.1"/>
    <property type="molecule type" value="Genomic_DNA"/>
</dbReference>
<dbReference type="Proteomes" id="UP000681720">
    <property type="component" value="Unassembled WGS sequence"/>
</dbReference>
<proteinExistence type="predicted"/>
<dbReference type="Proteomes" id="UP000663855">
    <property type="component" value="Unassembled WGS sequence"/>
</dbReference>
<dbReference type="Proteomes" id="UP000681967">
    <property type="component" value="Unassembled WGS sequence"/>
</dbReference>
<evidence type="ECO:0000313" key="6">
    <source>
        <dbReference type="Proteomes" id="UP000663824"/>
    </source>
</evidence>
<reference evidence="3" key="1">
    <citation type="submission" date="2021-02" db="EMBL/GenBank/DDBJ databases">
        <authorList>
            <person name="Nowell W R."/>
        </authorList>
    </citation>
    <scope>NUCLEOTIDE SEQUENCE</scope>
</reference>
<sequence length="188" mass="21140">MSETLILKSINGNQLTEKLINSWFDINEIFITKKSFSDDRCSIEITFLDEERAEMISDLLTTCYSNYISIERPRSLIESLNNSFDDERVASPLHLSSAASISSRVSCFSQRLSTLDTRKNNEHVGLGIGRGYRMDINPFVMDLSKTKEIKDDKKNSIMITSNATSSTTSITDKNISLGFGRGRGSIFQ</sequence>
<evidence type="ECO:0000313" key="1">
    <source>
        <dbReference type="EMBL" id="CAF1242650.1"/>
    </source>
</evidence>
<dbReference type="AlphaFoldDB" id="A0A816MUI1"/>
<evidence type="ECO:0000313" key="3">
    <source>
        <dbReference type="EMBL" id="CAF2005276.1"/>
    </source>
</evidence>
<evidence type="ECO:0000313" key="4">
    <source>
        <dbReference type="EMBL" id="CAF4013636.1"/>
    </source>
</evidence>
<accession>A0A816MUI1</accession>
<dbReference type="EMBL" id="CAJNOV010006284">
    <property type="protein sequence ID" value="CAF1242650.1"/>
    <property type="molecule type" value="Genomic_DNA"/>
</dbReference>
<dbReference type="EMBL" id="CAJOBJ010009652">
    <property type="protein sequence ID" value="CAF4143451.1"/>
    <property type="molecule type" value="Genomic_DNA"/>
</dbReference>
<organism evidence="3 6">
    <name type="scientific">Rotaria magnacalcarata</name>
    <dbReference type="NCBI Taxonomy" id="392030"/>
    <lineage>
        <taxon>Eukaryota</taxon>
        <taxon>Metazoa</taxon>
        <taxon>Spiralia</taxon>
        <taxon>Gnathifera</taxon>
        <taxon>Rotifera</taxon>
        <taxon>Eurotatoria</taxon>
        <taxon>Bdelloidea</taxon>
        <taxon>Philodinida</taxon>
        <taxon>Philodinidae</taxon>
        <taxon>Rotaria</taxon>
    </lineage>
</organism>
<evidence type="ECO:0000313" key="2">
    <source>
        <dbReference type="EMBL" id="CAF1657831.1"/>
    </source>
</evidence>
<dbReference type="Proteomes" id="UP000663834">
    <property type="component" value="Unassembled WGS sequence"/>
</dbReference>
<gene>
    <name evidence="4" type="ORF">BYL167_LOCUS14370</name>
    <name evidence="1" type="ORF">CJN711_LOCUS14076</name>
    <name evidence="5" type="ORF">GIL414_LOCUS19137</name>
    <name evidence="2" type="ORF">KQP761_LOCUS31385</name>
    <name evidence="3" type="ORF">MBJ925_LOCUS8425</name>
</gene>
<dbReference type="EMBL" id="CAJNOW010017443">
    <property type="protein sequence ID" value="CAF1657831.1"/>
    <property type="molecule type" value="Genomic_DNA"/>
</dbReference>
<protein>
    <submittedName>
        <fullName evidence="3">Uncharacterized protein</fullName>
    </submittedName>
</protein>
<name>A0A816MUI1_9BILA</name>
<dbReference type="OrthoDB" id="10034933at2759"/>
<comment type="caution">
    <text evidence="3">The sequence shown here is derived from an EMBL/GenBank/DDBJ whole genome shotgun (WGS) entry which is preliminary data.</text>
</comment>
<dbReference type="Proteomes" id="UP000663824">
    <property type="component" value="Unassembled WGS sequence"/>
</dbReference>
<dbReference type="EMBL" id="CAJNRE010003118">
    <property type="protein sequence ID" value="CAF2005276.1"/>
    <property type="molecule type" value="Genomic_DNA"/>
</dbReference>